<keyword evidence="6" id="KW-1185">Reference proteome</keyword>
<dbReference type="Gene3D" id="3.10.20.90">
    <property type="entry name" value="Phosphatidylinositol 3-kinase Catalytic Subunit, Chain A, domain 1"/>
    <property type="match status" value="1"/>
</dbReference>
<dbReference type="Pfam" id="PF14847">
    <property type="entry name" value="Ras_bdg_2"/>
    <property type="match status" value="1"/>
</dbReference>
<evidence type="ECO:0000313" key="5">
    <source>
        <dbReference type="EMBL" id="RUO95462.1"/>
    </source>
</evidence>
<feature type="region of interest" description="Disordered" evidence="3">
    <location>
        <begin position="229"/>
        <end position="262"/>
    </location>
</feature>
<feature type="non-terminal residue" evidence="5">
    <location>
        <position position="415"/>
    </location>
</feature>
<gene>
    <name evidence="5" type="ORF">BC936DRAFT_143964</name>
</gene>
<dbReference type="OrthoDB" id="5598795at2759"/>
<comment type="caution">
    <text evidence="5">The sequence shown here is derived from an EMBL/GenBank/DDBJ whole genome shotgun (WGS) entry which is preliminary data.</text>
</comment>
<feature type="domain" description="Ras-binding" evidence="4">
    <location>
        <begin position="17"/>
        <end position="60"/>
    </location>
</feature>
<organism evidence="5 6">
    <name type="scientific">Jimgerdemannia flammicorona</name>
    <dbReference type="NCBI Taxonomy" id="994334"/>
    <lineage>
        <taxon>Eukaryota</taxon>
        <taxon>Fungi</taxon>
        <taxon>Fungi incertae sedis</taxon>
        <taxon>Mucoromycota</taxon>
        <taxon>Mucoromycotina</taxon>
        <taxon>Endogonomycetes</taxon>
        <taxon>Endogonales</taxon>
        <taxon>Endogonaceae</taxon>
        <taxon>Jimgerdemannia</taxon>
    </lineage>
</organism>
<feature type="compositionally biased region" description="Low complexity" evidence="3">
    <location>
        <begin position="232"/>
        <end position="245"/>
    </location>
</feature>
<proteinExistence type="predicted"/>
<protein>
    <recommendedName>
        <fullName evidence="4">Ras-binding domain-containing protein</fullName>
    </recommendedName>
</protein>
<dbReference type="EMBL" id="RBNI01029608">
    <property type="protein sequence ID" value="RUO95462.1"/>
    <property type="molecule type" value="Genomic_DNA"/>
</dbReference>
<evidence type="ECO:0000259" key="4">
    <source>
        <dbReference type="Pfam" id="PF14847"/>
    </source>
</evidence>
<dbReference type="InterPro" id="IPR029458">
    <property type="entry name" value="Ras-bd_By2"/>
</dbReference>
<dbReference type="Proteomes" id="UP000268093">
    <property type="component" value="Unassembled WGS sequence"/>
</dbReference>
<sequence length="415" mass="45291">MVSIIIHELTIVTRFLARALSDEELLEICHSSDRPEKERLILRKKHLFVTHEEFKRKGTISHRYRKLQNFFGDGPGPGQAVAAALAQNGIGPGFVGFNAPSSSLQPPSIVTPPAHSQGYQPHQFDFQFNGSQPDKQQTLQIITSTFPASPSSSTHAGAASSGYFSKPLFPSPSSSKAHHSSATPRSQPSKGPRLRQFFGERPPSEIISSNLQSFFPNHKPDVLETAGINAQRMSMRRGSSASSRSLLIMPGSNSAVPRNPKRRSVYRDSVLPELAQTLGLELDKVSEDGDEEVVERSKGLEAEATEPELESDDRMDVDSYGSEGSEEHHATPNVDEEGEVRADSLQDPPEYPSLDASEAVPHDAGVDNEKFMQKTNGCMLTVDVMVEDGATMVAVAASEDDEDALVDEILEVEEE</sequence>
<name>A0A432ZY94_9FUNG</name>
<keyword evidence="1" id="KW-0808">Transferase</keyword>
<dbReference type="AlphaFoldDB" id="A0A432ZY94"/>
<evidence type="ECO:0000256" key="3">
    <source>
        <dbReference type="SAM" id="MobiDB-lite"/>
    </source>
</evidence>
<reference evidence="5 6" key="1">
    <citation type="journal article" date="2018" name="New Phytol.">
        <title>Phylogenomics of Endogonaceae and evolution of mycorrhizas within Mucoromycota.</title>
        <authorList>
            <person name="Chang Y."/>
            <person name="Desiro A."/>
            <person name="Na H."/>
            <person name="Sandor L."/>
            <person name="Lipzen A."/>
            <person name="Clum A."/>
            <person name="Barry K."/>
            <person name="Grigoriev I.V."/>
            <person name="Martin F.M."/>
            <person name="Stajich J.E."/>
            <person name="Smith M.E."/>
            <person name="Bonito G."/>
            <person name="Spatafora J.W."/>
        </authorList>
    </citation>
    <scope>NUCLEOTIDE SEQUENCE [LARGE SCALE GENOMIC DNA]</scope>
    <source>
        <strain evidence="5 6">GMNB39</strain>
    </source>
</reference>
<dbReference type="GO" id="GO:0016301">
    <property type="term" value="F:kinase activity"/>
    <property type="evidence" value="ECO:0007669"/>
    <property type="project" value="UniProtKB-KW"/>
</dbReference>
<evidence type="ECO:0000256" key="2">
    <source>
        <dbReference type="ARBA" id="ARBA00022777"/>
    </source>
</evidence>
<feature type="region of interest" description="Disordered" evidence="3">
    <location>
        <begin position="105"/>
        <end position="131"/>
    </location>
</feature>
<keyword evidence="2" id="KW-0418">Kinase</keyword>
<accession>A0A432ZY94</accession>
<evidence type="ECO:0000256" key="1">
    <source>
        <dbReference type="ARBA" id="ARBA00022679"/>
    </source>
</evidence>
<feature type="region of interest" description="Disordered" evidence="3">
    <location>
        <begin position="169"/>
        <end position="198"/>
    </location>
</feature>
<evidence type="ECO:0000313" key="6">
    <source>
        <dbReference type="Proteomes" id="UP000268093"/>
    </source>
</evidence>
<feature type="region of interest" description="Disordered" evidence="3">
    <location>
        <begin position="281"/>
        <end position="368"/>
    </location>
</feature>